<dbReference type="EMBL" id="DVNO01000006">
    <property type="protein sequence ID" value="HIU65190.1"/>
    <property type="molecule type" value="Genomic_DNA"/>
</dbReference>
<proteinExistence type="predicted"/>
<evidence type="ECO:0000313" key="1">
    <source>
        <dbReference type="EMBL" id="HIU65190.1"/>
    </source>
</evidence>
<comment type="caution">
    <text evidence="1">The sequence shown here is derived from an EMBL/GenBank/DDBJ whole genome shotgun (WGS) entry which is preliminary data.</text>
</comment>
<dbReference type="Proteomes" id="UP000824142">
    <property type="component" value="Unassembled WGS sequence"/>
</dbReference>
<reference evidence="1" key="2">
    <citation type="journal article" date="2021" name="PeerJ">
        <title>Extensive microbial diversity within the chicken gut microbiome revealed by metagenomics and culture.</title>
        <authorList>
            <person name="Gilroy R."/>
            <person name="Ravi A."/>
            <person name="Getino M."/>
            <person name="Pursley I."/>
            <person name="Horton D.L."/>
            <person name="Alikhan N.F."/>
            <person name="Baker D."/>
            <person name="Gharbi K."/>
            <person name="Hall N."/>
            <person name="Watson M."/>
            <person name="Adriaenssens E.M."/>
            <person name="Foster-Nyarko E."/>
            <person name="Jarju S."/>
            <person name="Secka A."/>
            <person name="Antonio M."/>
            <person name="Oren A."/>
            <person name="Chaudhuri R.R."/>
            <person name="La Ragione R."/>
            <person name="Hildebrand F."/>
            <person name="Pallen M.J."/>
        </authorList>
    </citation>
    <scope>NUCLEOTIDE SEQUENCE</scope>
    <source>
        <strain evidence="1">CHK136-897</strain>
    </source>
</reference>
<gene>
    <name evidence="1" type="ORF">IAC63_00930</name>
</gene>
<dbReference type="AlphaFoldDB" id="A0A9D1MRX9"/>
<accession>A0A9D1MRX9</accession>
<sequence>MYYTNKVTDHKLGSYTDDSNIASMLGFNIEIEDIEISQDGFAYERGYAPIPREKNYIELRLAEYPSIPDQLDMIYWDKVNGSNIWEDTISRIKQKYPKK</sequence>
<protein>
    <submittedName>
        <fullName evidence="1">Uncharacterized protein</fullName>
    </submittedName>
</protein>
<reference evidence="1" key="1">
    <citation type="submission" date="2020-10" db="EMBL/GenBank/DDBJ databases">
        <authorList>
            <person name="Gilroy R."/>
        </authorList>
    </citation>
    <scope>NUCLEOTIDE SEQUENCE</scope>
    <source>
        <strain evidence="1">CHK136-897</strain>
    </source>
</reference>
<evidence type="ECO:0000313" key="2">
    <source>
        <dbReference type="Proteomes" id="UP000824142"/>
    </source>
</evidence>
<name>A0A9D1MRX9_9PROT</name>
<organism evidence="1 2">
    <name type="scientific">Candidatus Enterousia avicola</name>
    <dbReference type="NCBI Taxonomy" id="2840787"/>
    <lineage>
        <taxon>Bacteria</taxon>
        <taxon>Pseudomonadati</taxon>
        <taxon>Pseudomonadota</taxon>
        <taxon>Alphaproteobacteria</taxon>
        <taxon>Candidatus Enterousia</taxon>
    </lineage>
</organism>